<reference evidence="1 2" key="1">
    <citation type="submission" date="2024-06" db="EMBL/GenBank/DDBJ databases">
        <title>The Natural Products Discovery Center: Release of the First 8490 Sequenced Strains for Exploring Actinobacteria Biosynthetic Diversity.</title>
        <authorList>
            <person name="Kalkreuter E."/>
            <person name="Kautsar S.A."/>
            <person name="Yang D."/>
            <person name="Bader C.D."/>
            <person name="Teijaro C.N."/>
            <person name="Fluegel L."/>
            <person name="Davis C.M."/>
            <person name="Simpson J.R."/>
            <person name="Lauterbach L."/>
            <person name="Steele A.D."/>
            <person name="Gui C."/>
            <person name="Meng S."/>
            <person name="Li G."/>
            <person name="Viehrig K."/>
            <person name="Ye F."/>
            <person name="Su P."/>
            <person name="Kiefer A.F."/>
            <person name="Nichols A."/>
            <person name="Cepeda A.J."/>
            <person name="Yan W."/>
            <person name="Fan B."/>
            <person name="Jiang Y."/>
            <person name="Adhikari A."/>
            <person name="Zheng C.-J."/>
            <person name="Schuster L."/>
            <person name="Cowan T.M."/>
            <person name="Smanski M.J."/>
            <person name="Chevrette M.G."/>
            <person name="De Carvalho L.P.S."/>
            <person name="Shen B."/>
        </authorList>
    </citation>
    <scope>NUCLEOTIDE SEQUENCE [LARGE SCALE GENOMIC DNA]</scope>
    <source>
        <strain evidence="1 2">NPDC050671</strain>
    </source>
</reference>
<accession>A0ABV3FIU4</accession>
<keyword evidence="2" id="KW-1185">Reference proteome</keyword>
<evidence type="ECO:0000313" key="2">
    <source>
        <dbReference type="Proteomes" id="UP001551658"/>
    </source>
</evidence>
<gene>
    <name evidence="1" type="ORF">AB0H72_33235</name>
</gene>
<protein>
    <submittedName>
        <fullName evidence="1">Uncharacterized protein</fullName>
    </submittedName>
</protein>
<evidence type="ECO:0000313" key="1">
    <source>
        <dbReference type="EMBL" id="MEV0367562.1"/>
    </source>
</evidence>
<dbReference type="EMBL" id="JBFAIH010000031">
    <property type="protein sequence ID" value="MEV0367562.1"/>
    <property type="molecule type" value="Genomic_DNA"/>
</dbReference>
<sequence length="95" mass="10325">MSDIQFEFVEELPPKASPGHSAVGRAGDPLLDSFAAALLARPQAWAKWPRPLSQGALHSYPSLIRGGGLRSFRGGDFEVVRRNSDLYVRYVGGAQ</sequence>
<comment type="caution">
    <text evidence="1">The sequence shown here is derived from an EMBL/GenBank/DDBJ whole genome shotgun (WGS) entry which is preliminary data.</text>
</comment>
<organism evidence="1 2">
    <name type="scientific">Nocardia fusca</name>
    <dbReference type="NCBI Taxonomy" id="941183"/>
    <lineage>
        <taxon>Bacteria</taxon>
        <taxon>Bacillati</taxon>
        <taxon>Actinomycetota</taxon>
        <taxon>Actinomycetes</taxon>
        <taxon>Mycobacteriales</taxon>
        <taxon>Nocardiaceae</taxon>
        <taxon>Nocardia</taxon>
    </lineage>
</organism>
<proteinExistence type="predicted"/>
<name>A0ABV3FIU4_9NOCA</name>
<dbReference type="Proteomes" id="UP001551658">
    <property type="component" value="Unassembled WGS sequence"/>
</dbReference>
<dbReference type="RefSeq" id="WP_357987323.1">
    <property type="nucleotide sequence ID" value="NZ_JBFAIH010000031.1"/>
</dbReference>